<dbReference type="Proteomes" id="UP000229112">
    <property type="component" value="Unassembled WGS sequence"/>
</dbReference>
<organism evidence="2 3">
    <name type="scientific">Candidatus Harrisonbacteria bacterium CG10_big_fil_rev_8_21_14_0_10_38_8</name>
    <dbReference type="NCBI Taxonomy" id="1974582"/>
    <lineage>
        <taxon>Bacteria</taxon>
        <taxon>Candidatus Harrisoniibacteriota</taxon>
    </lineage>
</organism>
<gene>
    <name evidence="2" type="ORF">COU06_00445</name>
</gene>
<dbReference type="AlphaFoldDB" id="A0A2M6WKN7"/>
<sequence>MEMRQLIIWNNRFRKFLDNPVAIIPFFKKRFYYNLIADNYIDKYKDTKFLSYEQTINEILCNNKSIVRFGDDVFDFLLGIGLYFNNWKQVYKKDLANKLESVLALNNKRLLICFNPEFILKSKKEFIREGIGNEYQYWINSKIFLAKYINKNQIYGRALAFQEKYNKNFPYSRVKEYLKTKNLVIVTSKICRFNNKNFGETTQYIEGPTSNAWSRYNEIKEQIFHSIKKLPKEKTLILISLGPVSKILILDLTERGYTAWDTGQFFDISLKKITE</sequence>
<dbReference type="InterPro" id="IPR014869">
    <property type="entry name" value="GT-D"/>
</dbReference>
<evidence type="ECO:0000313" key="2">
    <source>
        <dbReference type="EMBL" id="PIT93333.1"/>
    </source>
</evidence>
<feature type="domain" description="Glycosyltransferase GT-D fold" evidence="1">
    <location>
        <begin position="66"/>
        <end position="264"/>
    </location>
</feature>
<protein>
    <recommendedName>
        <fullName evidence="1">Glycosyltransferase GT-D fold domain-containing protein</fullName>
    </recommendedName>
</protein>
<comment type="caution">
    <text evidence="2">The sequence shown here is derived from an EMBL/GenBank/DDBJ whole genome shotgun (WGS) entry which is preliminary data.</text>
</comment>
<dbReference type="Pfam" id="PF08759">
    <property type="entry name" value="GT-D"/>
    <property type="match status" value="1"/>
</dbReference>
<evidence type="ECO:0000313" key="3">
    <source>
        <dbReference type="Proteomes" id="UP000229112"/>
    </source>
</evidence>
<evidence type="ECO:0000259" key="1">
    <source>
        <dbReference type="Pfam" id="PF08759"/>
    </source>
</evidence>
<accession>A0A2M6WKN7</accession>
<proteinExistence type="predicted"/>
<name>A0A2M6WKN7_9BACT</name>
<dbReference type="EMBL" id="PFAY01000003">
    <property type="protein sequence ID" value="PIT93333.1"/>
    <property type="molecule type" value="Genomic_DNA"/>
</dbReference>
<reference evidence="3" key="1">
    <citation type="submission" date="2017-09" db="EMBL/GenBank/DDBJ databases">
        <title>Depth-based differentiation of microbial function through sediment-hosted aquifers and enrichment of novel symbionts in the deep terrestrial subsurface.</title>
        <authorList>
            <person name="Probst A.J."/>
            <person name="Ladd B."/>
            <person name="Jarett J.K."/>
            <person name="Geller-Mcgrath D.E."/>
            <person name="Sieber C.M.K."/>
            <person name="Emerson J.B."/>
            <person name="Anantharaman K."/>
            <person name="Thomas B.C."/>
            <person name="Malmstrom R."/>
            <person name="Stieglmeier M."/>
            <person name="Klingl A."/>
            <person name="Woyke T."/>
            <person name="Ryan C.M."/>
            <person name="Banfield J.F."/>
        </authorList>
    </citation>
    <scope>NUCLEOTIDE SEQUENCE [LARGE SCALE GENOMIC DNA]</scope>
</reference>